<dbReference type="InterPro" id="IPR001173">
    <property type="entry name" value="Glyco_trans_2-like"/>
</dbReference>
<dbReference type="Pfam" id="PF02709">
    <property type="entry name" value="Glyco_transf_7C"/>
    <property type="match status" value="1"/>
</dbReference>
<evidence type="ECO:0000256" key="1">
    <source>
        <dbReference type="ARBA" id="ARBA00022679"/>
    </source>
</evidence>
<evidence type="ECO:0000313" key="5">
    <source>
        <dbReference type="Proteomes" id="UP001144471"/>
    </source>
</evidence>
<comment type="caution">
    <text evidence="4">The sequence shown here is derived from an EMBL/GenBank/DDBJ whole genome shotgun (WGS) entry which is preliminary data.</text>
</comment>
<dbReference type="RefSeq" id="WP_281833455.1">
    <property type="nucleotide sequence ID" value="NZ_BSDY01000002.1"/>
</dbReference>
<feature type="domain" description="Glycosyltransferase 2-like" evidence="2">
    <location>
        <begin position="5"/>
        <end position="114"/>
    </location>
</feature>
<evidence type="ECO:0000313" key="4">
    <source>
        <dbReference type="EMBL" id="GLI55166.1"/>
    </source>
</evidence>
<dbReference type="SUPFAM" id="SSF53448">
    <property type="entry name" value="Nucleotide-diphospho-sugar transferases"/>
    <property type="match status" value="1"/>
</dbReference>
<dbReference type="AlphaFoldDB" id="A0A9W6GJV4"/>
<proteinExistence type="predicted"/>
<name>A0A9W6GJV4_9FUSO</name>
<dbReference type="Pfam" id="PF00535">
    <property type="entry name" value="Glycos_transf_2"/>
    <property type="match status" value="1"/>
</dbReference>
<evidence type="ECO:0000259" key="3">
    <source>
        <dbReference type="Pfam" id="PF02709"/>
    </source>
</evidence>
<dbReference type="InterPro" id="IPR029044">
    <property type="entry name" value="Nucleotide-diphossugar_trans"/>
</dbReference>
<dbReference type="Proteomes" id="UP001144471">
    <property type="component" value="Unassembled WGS sequence"/>
</dbReference>
<keyword evidence="1 4" id="KW-0808">Transferase</keyword>
<dbReference type="PANTHER" id="PTHR43685">
    <property type="entry name" value="GLYCOSYLTRANSFERASE"/>
    <property type="match status" value="1"/>
</dbReference>
<feature type="domain" description="Galactosyltransferase C-terminal" evidence="3">
    <location>
        <begin position="179"/>
        <end position="235"/>
    </location>
</feature>
<dbReference type="Gene3D" id="3.90.550.10">
    <property type="entry name" value="Spore Coat Polysaccharide Biosynthesis Protein SpsA, Chain A"/>
    <property type="match status" value="1"/>
</dbReference>
<dbReference type="PANTHER" id="PTHR43685:SF2">
    <property type="entry name" value="GLYCOSYLTRANSFERASE 2-LIKE DOMAIN-CONTAINING PROTEIN"/>
    <property type="match status" value="1"/>
</dbReference>
<dbReference type="GO" id="GO:0016740">
    <property type="term" value="F:transferase activity"/>
    <property type="evidence" value="ECO:0007669"/>
    <property type="project" value="UniProtKB-KW"/>
</dbReference>
<protein>
    <submittedName>
        <fullName evidence="4">Glycosyl transferase</fullName>
    </submittedName>
</protein>
<keyword evidence="5" id="KW-1185">Reference proteome</keyword>
<dbReference type="InterPro" id="IPR050834">
    <property type="entry name" value="Glycosyltransf_2"/>
</dbReference>
<evidence type="ECO:0000259" key="2">
    <source>
        <dbReference type="Pfam" id="PF00535"/>
    </source>
</evidence>
<gene>
    <name evidence="4" type="ORF">PM10SUCC1_06810</name>
</gene>
<reference evidence="4" key="1">
    <citation type="submission" date="2022-12" db="EMBL/GenBank/DDBJ databases">
        <title>Reference genome sequencing for broad-spectrum identification of bacterial and archaeal isolates by mass spectrometry.</title>
        <authorList>
            <person name="Sekiguchi Y."/>
            <person name="Tourlousse D.M."/>
        </authorList>
    </citation>
    <scope>NUCLEOTIDE SEQUENCE</scope>
    <source>
        <strain evidence="4">10succ1</strain>
    </source>
</reference>
<dbReference type="InterPro" id="IPR027791">
    <property type="entry name" value="Galactosyl_T_C"/>
</dbReference>
<organism evidence="4 5">
    <name type="scientific">Propionigenium maris DSM 9537</name>
    <dbReference type="NCBI Taxonomy" id="1123000"/>
    <lineage>
        <taxon>Bacteria</taxon>
        <taxon>Fusobacteriati</taxon>
        <taxon>Fusobacteriota</taxon>
        <taxon>Fusobacteriia</taxon>
        <taxon>Fusobacteriales</taxon>
        <taxon>Fusobacteriaceae</taxon>
        <taxon>Propionigenium</taxon>
    </lineage>
</organism>
<sequence length="282" mass="32940">MKVTFITTVYNRLEYLRNIMKCLINQTFQVDEFIIADDGSREKVIEFIEDLLPECSFKVKHVYQEDLGFRAARSRNNGAREAEGELLIYCDQDVIFGKTYIEEIVENSKRGTIMPFKVLWSTFEEKEEIQELLDRGELYKKVLLHISDAQKMDRNKQIKRDSIRSLKYRFKLRKKPITVGGASFALFKEDYIRVNGFNEEFKGHGNEDLDFGFRLQKSGVNPRIIKFSEAPIHMAHPKDPTAGSNEEKLEETKKTPEMIALKCVHGYINSFDTDKYKVRVLK</sequence>
<dbReference type="EMBL" id="BSDY01000002">
    <property type="protein sequence ID" value="GLI55166.1"/>
    <property type="molecule type" value="Genomic_DNA"/>
</dbReference>
<accession>A0A9W6GJV4</accession>